<evidence type="ECO:0000313" key="10">
    <source>
        <dbReference type="EMBL" id="KAK1375651.1"/>
    </source>
</evidence>
<evidence type="ECO:0000259" key="9">
    <source>
        <dbReference type="PROSITE" id="PS51387"/>
    </source>
</evidence>
<sequence length="527" mass="59864">MTSIKLICLLLAAFLATCNATQDAFVSCMLIYSRRFINISDYLHAPGSPSYIALLQSSQQNPRWVNSTGPKPQYIITPSGDIEIQSSILCSRKNSLEVRVLSGGHDYEGQSYRSKAPFIIINLITLRAVRVDIENETAWVQSGATLGELYYNIAKKSKVHGFPAGVCPSVGIGGHFSGGGFGNMVRKYGLAADNVIDAYVIDVYSRLLDRETMGEDLFWAIRGGGGSSFGVVVAWKIKLVRVPEMVTVFNIPKKLDQGASELVHRWQSVAEKLPEDLFIRVIMQNVGQVYNKTVEATFQSLYLGEVSELIPMMSEWFPELGLRSENCTEMTWIESALSFAGYPKGQSWDVLLTRTDQYKSNFKAKSDFVTKPIPIDGLKGIWKRMVEEELAFVILEPFGGRMSEISKSEIPFPHRKGNLYNIQYLVKWDVNTGKATKKHMYWVRKLYKYMKPYVSHSPRRAYQNYRDFDLGVNKHPNTSYNKAAHWGNKYFKSNFKRLAQVKSKADPFNFFRHEQSIPLISKPKYKY</sequence>
<dbReference type="InterPro" id="IPR006094">
    <property type="entry name" value="Oxid_FAD_bind_N"/>
</dbReference>
<dbReference type="InterPro" id="IPR016169">
    <property type="entry name" value="FAD-bd_PCMH_sub2"/>
</dbReference>
<accession>A0AAD8HYH1</accession>
<dbReference type="Pfam" id="PF01565">
    <property type="entry name" value="FAD_binding_4"/>
    <property type="match status" value="1"/>
</dbReference>
<reference evidence="10" key="2">
    <citation type="submission" date="2023-05" db="EMBL/GenBank/DDBJ databases">
        <authorList>
            <person name="Schelkunov M.I."/>
        </authorList>
    </citation>
    <scope>NUCLEOTIDE SEQUENCE</scope>
    <source>
        <strain evidence="10">Hsosn_3</strain>
        <tissue evidence="10">Leaf</tissue>
    </source>
</reference>
<dbReference type="InterPro" id="IPR012951">
    <property type="entry name" value="BBE"/>
</dbReference>
<dbReference type="SUPFAM" id="SSF56176">
    <property type="entry name" value="FAD-binding/transporter-associated domain-like"/>
    <property type="match status" value="1"/>
</dbReference>
<protein>
    <submittedName>
        <fullName evidence="10">Berberine bridge enzyme</fullName>
    </submittedName>
</protein>
<evidence type="ECO:0000256" key="8">
    <source>
        <dbReference type="SAM" id="SignalP"/>
    </source>
</evidence>
<keyword evidence="4 8" id="KW-0732">Signal</keyword>
<dbReference type="InterPro" id="IPR016167">
    <property type="entry name" value="FAD-bd_PCMH_sub1"/>
</dbReference>
<keyword evidence="3" id="KW-0285">Flavoprotein</keyword>
<keyword evidence="5" id="KW-0274">FAD</keyword>
<dbReference type="PROSITE" id="PS00862">
    <property type="entry name" value="OX2_COVAL_FAD"/>
    <property type="match status" value="1"/>
</dbReference>
<dbReference type="AlphaFoldDB" id="A0AAD8HYH1"/>
<evidence type="ECO:0000256" key="3">
    <source>
        <dbReference type="ARBA" id="ARBA00022630"/>
    </source>
</evidence>
<dbReference type="GO" id="GO:0016491">
    <property type="term" value="F:oxidoreductase activity"/>
    <property type="evidence" value="ECO:0007669"/>
    <property type="project" value="UniProtKB-KW"/>
</dbReference>
<dbReference type="PANTHER" id="PTHR32448">
    <property type="entry name" value="OS08G0158400 PROTEIN"/>
    <property type="match status" value="1"/>
</dbReference>
<name>A0AAD8HYH1_9APIA</name>
<dbReference type="InterPro" id="IPR016166">
    <property type="entry name" value="FAD-bd_PCMH"/>
</dbReference>
<evidence type="ECO:0000256" key="4">
    <source>
        <dbReference type="ARBA" id="ARBA00022729"/>
    </source>
</evidence>
<dbReference type="Pfam" id="PF08031">
    <property type="entry name" value="BBE"/>
    <property type="match status" value="1"/>
</dbReference>
<gene>
    <name evidence="10" type="ORF">POM88_031844</name>
</gene>
<evidence type="ECO:0000256" key="5">
    <source>
        <dbReference type="ARBA" id="ARBA00022827"/>
    </source>
</evidence>
<comment type="caution">
    <text evidence="10">The sequence shown here is derived from an EMBL/GenBank/DDBJ whole genome shotgun (WGS) entry which is preliminary data.</text>
</comment>
<dbReference type="InterPro" id="IPR036318">
    <property type="entry name" value="FAD-bd_PCMH-like_sf"/>
</dbReference>
<dbReference type="GO" id="GO:0071949">
    <property type="term" value="F:FAD binding"/>
    <property type="evidence" value="ECO:0007669"/>
    <property type="project" value="InterPro"/>
</dbReference>
<dbReference type="PROSITE" id="PS51387">
    <property type="entry name" value="FAD_PCMH"/>
    <property type="match status" value="1"/>
</dbReference>
<dbReference type="Gene3D" id="3.40.462.20">
    <property type="match status" value="1"/>
</dbReference>
<dbReference type="InterPro" id="IPR006093">
    <property type="entry name" value="Oxy_OxRdtase_FAD_BS"/>
</dbReference>
<dbReference type="EMBL" id="JAUIZM010000007">
    <property type="protein sequence ID" value="KAK1375651.1"/>
    <property type="molecule type" value="Genomic_DNA"/>
</dbReference>
<comment type="similarity">
    <text evidence="2">Belongs to the oxygen-dependent FAD-linked oxidoreductase family.</text>
</comment>
<evidence type="ECO:0000256" key="7">
    <source>
        <dbReference type="ARBA" id="ARBA00023180"/>
    </source>
</evidence>
<evidence type="ECO:0000313" key="11">
    <source>
        <dbReference type="Proteomes" id="UP001237642"/>
    </source>
</evidence>
<keyword evidence="11" id="KW-1185">Reference proteome</keyword>
<keyword evidence="7" id="KW-0325">Glycoprotein</keyword>
<dbReference type="Gene3D" id="3.30.43.10">
    <property type="entry name" value="Uridine Diphospho-n-acetylenolpyruvylglucosamine Reductase, domain 2"/>
    <property type="match status" value="1"/>
</dbReference>
<dbReference type="Gene3D" id="3.30.465.10">
    <property type="match status" value="1"/>
</dbReference>
<proteinExistence type="inferred from homology"/>
<reference evidence="10" key="1">
    <citation type="submission" date="2023-02" db="EMBL/GenBank/DDBJ databases">
        <title>Genome of toxic invasive species Heracleum sosnowskyi carries increased number of genes despite the absence of recent whole-genome duplications.</title>
        <authorList>
            <person name="Schelkunov M."/>
            <person name="Shtratnikova V."/>
            <person name="Makarenko M."/>
            <person name="Klepikova A."/>
            <person name="Omelchenko D."/>
            <person name="Novikova G."/>
            <person name="Obukhova E."/>
            <person name="Bogdanov V."/>
            <person name="Penin A."/>
            <person name="Logacheva M."/>
        </authorList>
    </citation>
    <scope>NUCLEOTIDE SEQUENCE</scope>
    <source>
        <strain evidence="10">Hsosn_3</strain>
        <tissue evidence="10">Leaf</tissue>
    </source>
</reference>
<evidence type="ECO:0000256" key="6">
    <source>
        <dbReference type="ARBA" id="ARBA00023002"/>
    </source>
</evidence>
<comment type="cofactor">
    <cofactor evidence="1">
        <name>FAD</name>
        <dbReference type="ChEBI" id="CHEBI:57692"/>
    </cofactor>
</comment>
<evidence type="ECO:0000256" key="2">
    <source>
        <dbReference type="ARBA" id="ARBA00005466"/>
    </source>
</evidence>
<dbReference type="Proteomes" id="UP001237642">
    <property type="component" value="Unassembled WGS sequence"/>
</dbReference>
<keyword evidence="6" id="KW-0560">Oxidoreductase</keyword>
<feature type="domain" description="FAD-binding PCMH-type" evidence="9">
    <location>
        <begin position="68"/>
        <end position="242"/>
    </location>
</feature>
<evidence type="ECO:0000256" key="1">
    <source>
        <dbReference type="ARBA" id="ARBA00001974"/>
    </source>
</evidence>
<organism evidence="10 11">
    <name type="scientific">Heracleum sosnowskyi</name>
    <dbReference type="NCBI Taxonomy" id="360622"/>
    <lineage>
        <taxon>Eukaryota</taxon>
        <taxon>Viridiplantae</taxon>
        <taxon>Streptophyta</taxon>
        <taxon>Embryophyta</taxon>
        <taxon>Tracheophyta</taxon>
        <taxon>Spermatophyta</taxon>
        <taxon>Magnoliopsida</taxon>
        <taxon>eudicotyledons</taxon>
        <taxon>Gunneridae</taxon>
        <taxon>Pentapetalae</taxon>
        <taxon>asterids</taxon>
        <taxon>campanulids</taxon>
        <taxon>Apiales</taxon>
        <taxon>Apiaceae</taxon>
        <taxon>Apioideae</taxon>
        <taxon>apioid superclade</taxon>
        <taxon>Tordylieae</taxon>
        <taxon>Tordyliinae</taxon>
        <taxon>Heracleum</taxon>
    </lineage>
</organism>
<feature type="signal peptide" evidence="8">
    <location>
        <begin position="1"/>
        <end position="20"/>
    </location>
</feature>
<feature type="chain" id="PRO_5042245967" evidence="8">
    <location>
        <begin position="21"/>
        <end position="527"/>
    </location>
</feature>